<proteinExistence type="predicted"/>
<reference evidence="1" key="1">
    <citation type="submission" date="2019-04" db="EMBL/GenBank/DDBJ databases">
        <title>Microbes associate with the intestines of laboratory mice.</title>
        <authorList>
            <person name="Navarre W."/>
            <person name="Wong E."/>
            <person name="Huang K."/>
            <person name="Tropini C."/>
            <person name="Ng K."/>
            <person name="Yu B."/>
        </authorList>
    </citation>
    <scope>NUCLEOTIDE SEQUENCE</scope>
    <source>
        <strain evidence="1">NM09_H32</strain>
    </source>
</reference>
<accession>A0AC61R5X8</accession>
<dbReference type="Proteomes" id="UP000308836">
    <property type="component" value="Unassembled WGS sequence"/>
</dbReference>
<name>A0AC61R5X8_9FIRM</name>
<sequence>MKEKEAFSELVDRFRACESVEAIGLGGSRATGKADAGSDYDLYVYVRADIPIAQREVIFAGLFQIMEYDNTFWEREDDGVFTDGTPIDILYRRIDDLDQSVRHVVIDHQAQNAYTTCLWNNLLNTKILFDRHGRLAALQKKYTVPYPAELKENIVRRQKALLFDGLPNYAGQIKKVIARRDTPAINHRAAAFVESYFDLLFGLNGTTHPGEKRMLREAKKLPVVPEAFETDIESLFADLFVDFDAAIHDLERIERRLKAIL</sequence>
<organism evidence="1 2">
    <name type="scientific">Dubosiella muris</name>
    <dbReference type="NCBI Taxonomy" id="3038133"/>
    <lineage>
        <taxon>Bacteria</taxon>
        <taxon>Bacillati</taxon>
        <taxon>Bacillota</taxon>
        <taxon>Erysipelotrichia</taxon>
        <taxon>Erysipelotrichales</taxon>
        <taxon>Erysipelotrichaceae</taxon>
        <taxon>Dubosiella</taxon>
    </lineage>
</organism>
<keyword evidence="2" id="KW-1185">Reference proteome</keyword>
<evidence type="ECO:0000313" key="1">
    <source>
        <dbReference type="EMBL" id="TGY65388.1"/>
    </source>
</evidence>
<comment type="caution">
    <text evidence="1">The sequence shown here is derived from an EMBL/GenBank/DDBJ whole genome shotgun (WGS) entry which is preliminary data.</text>
</comment>
<dbReference type="EMBL" id="SRYG01000018">
    <property type="protein sequence ID" value="TGY65388.1"/>
    <property type="molecule type" value="Genomic_DNA"/>
</dbReference>
<evidence type="ECO:0000313" key="2">
    <source>
        <dbReference type="Proteomes" id="UP000308836"/>
    </source>
</evidence>
<gene>
    <name evidence="1" type="ORF">E5336_08855</name>
</gene>
<protein>
    <submittedName>
        <fullName evidence="1">DUF4037 domain-containing protein</fullName>
    </submittedName>
</protein>